<accession>A0A8S3Z5T0</accession>
<evidence type="ECO:0000313" key="2">
    <source>
        <dbReference type="Proteomes" id="UP000678393"/>
    </source>
</evidence>
<reference evidence="1" key="1">
    <citation type="submission" date="2021-04" db="EMBL/GenBank/DDBJ databases">
        <authorList>
            <consortium name="Molecular Ecology Group"/>
        </authorList>
    </citation>
    <scope>NUCLEOTIDE SEQUENCE</scope>
</reference>
<keyword evidence="2" id="KW-1185">Reference proteome</keyword>
<protein>
    <submittedName>
        <fullName evidence="1">Uncharacterized protein</fullName>
    </submittedName>
</protein>
<dbReference type="Proteomes" id="UP000678393">
    <property type="component" value="Unassembled WGS sequence"/>
</dbReference>
<feature type="non-terminal residue" evidence="1">
    <location>
        <position position="1"/>
    </location>
</feature>
<sequence length="117" mass="13335">SLMSTTTYGLSGQLAFDEDGYMDVSKFRVRNLVFDGRQSVWQDIGCVQGKEVRPFGIIWPGDAQNMKSETEGKKRYRVVTNPVQPFVMTEAPHSDYRQCLSDTPCLNLTNKFKSQEM</sequence>
<proteinExistence type="predicted"/>
<dbReference type="EMBL" id="CAJHNH020001224">
    <property type="protein sequence ID" value="CAG5122086.1"/>
    <property type="molecule type" value="Genomic_DNA"/>
</dbReference>
<comment type="caution">
    <text evidence="1">The sequence shown here is derived from an EMBL/GenBank/DDBJ whole genome shotgun (WGS) entry which is preliminary data.</text>
</comment>
<gene>
    <name evidence="1" type="ORF">CUNI_LOCUS7644</name>
</gene>
<evidence type="ECO:0000313" key="1">
    <source>
        <dbReference type="EMBL" id="CAG5122086.1"/>
    </source>
</evidence>
<dbReference type="AlphaFoldDB" id="A0A8S3Z5T0"/>
<organism evidence="1 2">
    <name type="scientific">Candidula unifasciata</name>
    <dbReference type="NCBI Taxonomy" id="100452"/>
    <lineage>
        <taxon>Eukaryota</taxon>
        <taxon>Metazoa</taxon>
        <taxon>Spiralia</taxon>
        <taxon>Lophotrochozoa</taxon>
        <taxon>Mollusca</taxon>
        <taxon>Gastropoda</taxon>
        <taxon>Heterobranchia</taxon>
        <taxon>Euthyneura</taxon>
        <taxon>Panpulmonata</taxon>
        <taxon>Eupulmonata</taxon>
        <taxon>Stylommatophora</taxon>
        <taxon>Helicina</taxon>
        <taxon>Helicoidea</taxon>
        <taxon>Geomitridae</taxon>
        <taxon>Candidula</taxon>
    </lineage>
</organism>
<name>A0A8S3Z5T0_9EUPU</name>
<feature type="non-terminal residue" evidence="1">
    <location>
        <position position="117"/>
    </location>
</feature>
<dbReference type="OrthoDB" id="6131025at2759"/>